<dbReference type="GO" id="GO:0005829">
    <property type="term" value="C:cytosol"/>
    <property type="evidence" value="ECO:0007669"/>
    <property type="project" value="TreeGrafter"/>
</dbReference>
<reference evidence="3" key="1">
    <citation type="submission" date="2015-07" db="EMBL/GenBank/DDBJ databases">
        <authorList>
            <person name="Eng W.W.H."/>
            <person name="Gan H.M."/>
            <person name="Barton H.A."/>
            <person name="Savka M.A."/>
        </authorList>
    </citation>
    <scope>NUCLEOTIDE SEQUENCE</scope>
    <source>
        <strain evidence="3">SD006</strain>
    </source>
</reference>
<dbReference type="HAMAP" id="MF_00758">
    <property type="entry name" value="UPF0301"/>
    <property type="match status" value="1"/>
</dbReference>
<dbReference type="PANTHER" id="PTHR30327:SF1">
    <property type="entry name" value="UPF0301 PROTEIN YQGE"/>
    <property type="match status" value="1"/>
</dbReference>
<comment type="similarity">
    <text evidence="1 2">Belongs to the UPF0301 (AlgH) family.</text>
</comment>
<protein>
    <recommendedName>
        <fullName evidence="2">UPF0301 protein AC244_20515</fullName>
    </recommendedName>
</protein>
<evidence type="ECO:0000256" key="2">
    <source>
        <dbReference type="HAMAP-Rule" id="MF_00758"/>
    </source>
</evidence>
<evidence type="ECO:0000313" key="3">
    <source>
        <dbReference type="EMBL" id="KOF16664.1"/>
    </source>
</evidence>
<dbReference type="Pfam" id="PF02622">
    <property type="entry name" value="DUF179"/>
    <property type="match status" value="1"/>
</dbReference>
<dbReference type="AlphaFoldDB" id="A0A0L8BQ78"/>
<dbReference type="InterPro" id="IPR003774">
    <property type="entry name" value="AlgH-like"/>
</dbReference>
<evidence type="ECO:0000256" key="1">
    <source>
        <dbReference type="ARBA" id="ARBA00009600"/>
    </source>
</evidence>
<sequence length="201" mass="21986">MAIPMAQKKRERGFLDGQFLIAMPGMFDTNFARTVIFICAHSDDGAMGFILNRPQQLTFADVLMHLEILDEDEAIRLPAMTRDFQIQTGGPVETGRGFVLHSDDYLSDSSIPVSDDICLTATLDIVRAISRGEGPHRATMMLGYAGWGPGQLEAEITQNGWLTCPAHEELIFDKALGDKYDRALALMGVSPAMLSIDAGHA</sequence>
<dbReference type="OrthoDB" id="9807486at2"/>
<accession>A0A0L8BQ78</accession>
<dbReference type="PATRIC" id="fig|106592.7.peg.1934"/>
<dbReference type="PANTHER" id="PTHR30327">
    <property type="entry name" value="UNCHARACTERIZED PROTEIN YQGE"/>
    <property type="match status" value="1"/>
</dbReference>
<dbReference type="Proteomes" id="UP000037425">
    <property type="component" value="Unassembled WGS sequence"/>
</dbReference>
<proteinExistence type="inferred from homology"/>
<gene>
    <name evidence="3" type="ORF">AC244_20515</name>
</gene>
<dbReference type="Gene3D" id="3.40.1740.10">
    <property type="entry name" value="VC0467-like"/>
    <property type="match status" value="1"/>
</dbReference>
<reference evidence="3" key="2">
    <citation type="journal article" date="2017" name="J Genomics">
        <title>Genomic characterization of eight Ensifer strains isolated from pristine caves and a whole genome phylogeny of Ensifer (Sinorhizobium).</title>
        <authorList>
            <person name="Kumar H."/>
            <person name="Gan H."/>
            <person name="Tan M."/>
            <person name="Eng W."/>
            <person name="Barton H."/>
            <person name="Hudson A."/>
            <person name="Savka M."/>
        </authorList>
    </citation>
    <scope>NUCLEOTIDE SEQUENCE</scope>
    <source>
        <strain evidence="3">SD006</strain>
    </source>
</reference>
<dbReference type="EMBL" id="LGAP01000015">
    <property type="protein sequence ID" value="KOF16664.1"/>
    <property type="molecule type" value="Genomic_DNA"/>
</dbReference>
<organism evidence="3">
    <name type="scientific">Ensifer adhaerens</name>
    <name type="common">Sinorhizobium morelense</name>
    <dbReference type="NCBI Taxonomy" id="106592"/>
    <lineage>
        <taxon>Bacteria</taxon>
        <taxon>Pseudomonadati</taxon>
        <taxon>Pseudomonadota</taxon>
        <taxon>Alphaproteobacteria</taxon>
        <taxon>Hyphomicrobiales</taxon>
        <taxon>Rhizobiaceae</taxon>
        <taxon>Sinorhizobium/Ensifer group</taxon>
        <taxon>Ensifer</taxon>
    </lineage>
</organism>
<name>A0A0L8BQ78_ENSAD</name>
<dbReference type="SUPFAM" id="SSF143456">
    <property type="entry name" value="VC0467-like"/>
    <property type="match status" value="1"/>
</dbReference>
<dbReference type="NCBIfam" id="NF001268">
    <property type="entry name" value="PRK00228.1-4"/>
    <property type="match status" value="1"/>
</dbReference>
<comment type="caution">
    <text evidence="3">The sequence shown here is derived from an EMBL/GenBank/DDBJ whole genome shotgun (WGS) entry which is preliminary data.</text>
</comment>